<sequence>MRRVIVAFDGGTQRSFEIGAQEVAIPDAEEARAWLLEAFDALDCEPTNPMGKLLAVDLILGVARAAGAAGFDADAPWAQRYANAVAALREGEVIVVDVEAFTVARDG</sequence>
<proteinExistence type="predicted"/>
<gene>
    <name evidence="1" type="ORF">C0099_15705</name>
</gene>
<dbReference type="OrthoDB" id="5297048at2"/>
<name>A0A2I6SAG4_9RHOO</name>
<reference evidence="1 2" key="1">
    <citation type="submission" date="2018-01" db="EMBL/GenBank/DDBJ databases">
        <authorList>
            <person name="Fu G.-Y."/>
        </authorList>
    </citation>
    <scope>NUCLEOTIDE SEQUENCE [LARGE SCALE GENOMIC DNA]</scope>
    <source>
        <strain evidence="1 2">SY39</strain>
    </source>
</reference>
<evidence type="ECO:0000313" key="2">
    <source>
        <dbReference type="Proteomes" id="UP000242205"/>
    </source>
</evidence>
<keyword evidence="2" id="KW-1185">Reference proteome</keyword>
<dbReference type="AlphaFoldDB" id="A0A2I6SAG4"/>
<dbReference type="Proteomes" id="UP000242205">
    <property type="component" value="Chromosome"/>
</dbReference>
<evidence type="ECO:0000313" key="1">
    <source>
        <dbReference type="EMBL" id="AUN96258.1"/>
    </source>
</evidence>
<dbReference type="KEGG" id="atw:C0099_15705"/>
<organism evidence="1 2">
    <name type="scientific">Pseudazoarcus pumilus</name>
    <dbReference type="NCBI Taxonomy" id="2067960"/>
    <lineage>
        <taxon>Bacteria</taxon>
        <taxon>Pseudomonadati</taxon>
        <taxon>Pseudomonadota</taxon>
        <taxon>Betaproteobacteria</taxon>
        <taxon>Rhodocyclales</taxon>
        <taxon>Zoogloeaceae</taxon>
        <taxon>Pseudazoarcus</taxon>
    </lineage>
</organism>
<dbReference type="RefSeq" id="WP_102248299.1">
    <property type="nucleotide sequence ID" value="NZ_CP025682.1"/>
</dbReference>
<protein>
    <submittedName>
        <fullName evidence="1">Uncharacterized protein</fullName>
    </submittedName>
</protein>
<dbReference type="EMBL" id="CP025682">
    <property type="protein sequence ID" value="AUN96258.1"/>
    <property type="molecule type" value="Genomic_DNA"/>
</dbReference>
<accession>A0A2I6SAG4</accession>